<dbReference type="EMBL" id="MCFF01000019">
    <property type="protein sequence ID" value="ORZ15521.1"/>
    <property type="molecule type" value="Genomic_DNA"/>
</dbReference>
<proteinExistence type="predicted"/>
<sequence>MDTSSSNKVQQGPVSGKDQVHNGAAAAAGAQTAQTTNQEHQPDWDMYPGAIRKIENQGSDKDVEALHNLEHSCEKNTQRKL</sequence>
<evidence type="ECO:0000256" key="1">
    <source>
        <dbReference type="SAM" id="MobiDB-lite"/>
    </source>
</evidence>
<accession>A0A1Y2GP29</accession>
<dbReference type="RefSeq" id="XP_021881269.1">
    <property type="nucleotide sequence ID" value="XM_022024244.1"/>
</dbReference>
<organism evidence="2 3">
    <name type="scientific">Lobosporangium transversale</name>
    <dbReference type="NCBI Taxonomy" id="64571"/>
    <lineage>
        <taxon>Eukaryota</taxon>
        <taxon>Fungi</taxon>
        <taxon>Fungi incertae sedis</taxon>
        <taxon>Mucoromycota</taxon>
        <taxon>Mortierellomycotina</taxon>
        <taxon>Mortierellomycetes</taxon>
        <taxon>Mortierellales</taxon>
        <taxon>Mortierellaceae</taxon>
        <taxon>Lobosporangium</taxon>
    </lineage>
</organism>
<keyword evidence="3" id="KW-1185">Reference proteome</keyword>
<dbReference type="GeneID" id="33566088"/>
<comment type="caution">
    <text evidence="2">The sequence shown here is derived from an EMBL/GenBank/DDBJ whole genome shotgun (WGS) entry which is preliminary data.</text>
</comment>
<name>A0A1Y2GP29_9FUNG</name>
<dbReference type="OrthoDB" id="2095854at2759"/>
<reference evidence="2 3" key="1">
    <citation type="submission" date="2016-07" db="EMBL/GenBank/DDBJ databases">
        <title>Pervasive Adenine N6-methylation of Active Genes in Fungi.</title>
        <authorList>
            <consortium name="DOE Joint Genome Institute"/>
            <person name="Mondo S.J."/>
            <person name="Dannebaum R.O."/>
            <person name="Kuo R.C."/>
            <person name="Labutti K."/>
            <person name="Haridas S."/>
            <person name="Kuo A."/>
            <person name="Salamov A."/>
            <person name="Ahrendt S.R."/>
            <person name="Lipzen A."/>
            <person name="Sullivan W."/>
            <person name="Andreopoulos W.B."/>
            <person name="Clum A."/>
            <person name="Lindquist E."/>
            <person name="Daum C."/>
            <person name="Ramamoorthy G.K."/>
            <person name="Gryganskyi A."/>
            <person name="Culley D."/>
            <person name="Magnuson J.K."/>
            <person name="James T.Y."/>
            <person name="O'Malley M.A."/>
            <person name="Stajich J.E."/>
            <person name="Spatafora J.W."/>
            <person name="Visel A."/>
            <person name="Grigoriev I.V."/>
        </authorList>
    </citation>
    <scope>NUCLEOTIDE SEQUENCE [LARGE SCALE GENOMIC DNA]</scope>
    <source>
        <strain evidence="2 3">NRRL 3116</strain>
    </source>
</reference>
<dbReference type="InParanoid" id="A0A1Y2GP29"/>
<dbReference type="Proteomes" id="UP000193648">
    <property type="component" value="Unassembled WGS sequence"/>
</dbReference>
<evidence type="ECO:0000313" key="3">
    <source>
        <dbReference type="Proteomes" id="UP000193648"/>
    </source>
</evidence>
<feature type="compositionally biased region" description="Low complexity" evidence="1">
    <location>
        <begin position="22"/>
        <end position="38"/>
    </location>
</feature>
<dbReference type="AlphaFoldDB" id="A0A1Y2GP29"/>
<feature type="compositionally biased region" description="Polar residues" evidence="1">
    <location>
        <begin position="1"/>
        <end position="13"/>
    </location>
</feature>
<gene>
    <name evidence="2" type="ORF">BCR41DRAFT_353986</name>
</gene>
<protein>
    <submittedName>
        <fullName evidence="2">Uncharacterized protein</fullName>
    </submittedName>
</protein>
<feature type="region of interest" description="Disordered" evidence="1">
    <location>
        <begin position="1"/>
        <end position="48"/>
    </location>
</feature>
<evidence type="ECO:0000313" key="2">
    <source>
        <dbReference type="EMBL" id="ORZ15521.1"/>
    </source>
</evidence>